<dbReference type="InterPro" id="IPR048469">
    <property type="entry name" value="YchJ-like_M"/>
</dbReference>
<evidence type="ECO:0000313" key="2">
    <source>
        <dbReference type="EMBL" id="MFD2909396.1"/>
    </source>
</evidence>
<proteinExistence type="predicted"/>
<dbReference type="RefSeq" id="WP_379807867.1">
    <property type="nucleotide sequence ID" value="NZ_JBHUOL010000018.1"/>
</dbReference>
<name>A0ABW5ZBC5_9FLAO</name>
<dbReference type="PANTHER" id="PTHR33747">
    <property type="entry name" value="UPF0225 PROTEIN SCO1677"/>
    <property type="match status" value="1"/>
</dbReference>
<dbReference type="PANTHER" id="PTHR33747:SF1">
    <property type="entry name" value="ADENYLATE CYCLASE-ASSOCIATED CAP C-TERMINAL DOMAIN-CONTAINING PROTEIN"/>
    <property type="match status" value="1"/>
</dbReference>
<organism evidence="2 3">
    <name type="scientific">Flavobacterium ardleyense</name>
    <dbReference type="NCBI Taxonomy" id="2038737"/>
    <lineage>
        <taxon>Bacteria</taxon>
        <taxon>Pseudomonadati</taxon>
        <taxon>Bacteroidota</taxon>
        <taxon>Flavobacteriia</taxon>
        <taxon>Flavobacteriales</taxon>
        <taxon>Flavobacteriaceae</taxon>
        <taxon>Flavobacterium</taxon>
    </lineage>
</organism>
<evidence type="ECO:0000259" key="1">
    <source>
        <dbReference type="Pfam" id="PF17775"/>
    </source>
</evidence>
<evidence type="ECO:0000313" key="3">
    <source>
        <dbReference type="Proteomes" id="UP001597549"/>
    </source>
</evidence>
<dbReference type="SUPFAM" id="SSF54427">
    <property type="entry name" value="NTF2-like"/>
    <property type="match status" value="1"/>
</dbReference>
<dbReference type="Pfam" id="PF17775">
    <property type="entry name" value="YchJ_M-like"/>
    <property type="match status" value="1"/>
</dbReference>
<feature type="domain" description="YchJ-like middle NTF2-like" evidence="1">
    <location>
        <begin position="28"/>
        <end position="121"/>
    </location>
</feature>
<keyword evidence="3" id="KW-1185">Reference proteome</keyword>
<protein>
    <submittedName>
        <fullName evidence="2">YchJ family protein</fullName>
    </submittedName>
</protein>
<dbReference type="Proteomes" id="UP001597549">
    <property type="component" value="Unassembled WGS sequence"/>
</dbReference>
<gene>
    <name evidence="2" type="ORF">ACFSX9_11720</name>
</gene>
<dbReference type="EMBL" id="JBHUOL010000018">
    <property type="protein sequence ID" value="MFD2909396.1"/>
    <property type="molecule type" value="Genomic_DNA"/>
</dbReference>
<sequence>MSNCYCGNSISFEECCAPYIEGSKKPKTAEALMRSRYSAYATGNANYLVETTHISTRKYHKKEDILAWSKANQWLKLIVLSATENTVTFEAYFLDEKVNAQIHKEHSYFKLENGNWFYVDGEFS</sequence>
<dbReference type="Gene3D" id="3.10.450.50">
    <property type="match status" value="1"/>
</dbReference>
<comment type="caution">
    <text evidence="2">The sequence shown here is derived from an EMBL/GenBank/DDBJ whole genome shotgun (WGS) entry which is preliminary data.</text>
</comment>
<accession>A0ABW5ZBC5</accession>
<reference evidence="3" key="1">
    <citation type="journal article" date="2019" name="Int. J. Syst. Evol. Microbiol.">
        <title>The Global Catalogue of Microorganisms (GCM) 10K type strain sequencing project: providing services to taxonomists for standard genome sequencing and annotation.</title>
        <authorList>
            <consortium name="The Broad Institute Genomics Platform"/>
            <consortium name="The Broad Institute Genome Sequencing Center for Infectious Disease"/>
            <person name="Wu L."/>
            <person name="Ma J."/>
        </authorList>
    </citation>
    <scope>NUCLEOTIDE SEQUENCE [LARGE SCALE GENOMIC DNA]</scope>
    <source>
        <strain evidence="3">KCTC 52644</strain>
    </source>
</reference>
<dbReference type="InterPro" id="IPR032710">
    <property type="entry name" value="NTF2-like_dom_sf"/>
</dbReference>